<dbReference type="Pfam" id="PF03265">
    <property type="entry name" value="DNase_II"/>
    <property type="match status" value="1"/>
</dbReference>
<evidence type="ECO:0000313" key="6">
    <source>
        <dbReference type="Proteomes" id="UP001274896"/>
    </source>
</evidence>
<dbReference type="InterPro" id="IPR004947">
    <property type="entry name" value="DNase_II"/>
</dbReference>
<keyword evidence="4" id="KW-0378">Hydrolase</keyword>
<comment type="caution">
    <text evidence="5">The sequence shown here is derived from an EMBL/GenBank/DDBJ whole genome shotgun (WGS) entry which is preliminary data.</text>
</comment>
<evidence type="ECO:0000256" key="4">
    <source>
        <dbReference type="ARBA" id="ARBA00022801"/>
    </source>
</evidence>
<dbReference type="EMBL" id="JAUCMX010000010">
    <property type="protein sequence ID" value="KAK3533840.1"/>
    <property type="molecule type" value="Genomic_DNA"/>
</dbReference>
<proteinExistence type="inferred from homology"/>
<dbReference type="PANTHER" id="PTHR10858:SF2">
    <property type="entry name" value="DEOXYRIBONUCLEASE-2-BETA"/>
    <property type="match status" value="1"/>
</dbReference>
<organism evidence="5 6">
    <name type="scientific">Hemibagrus guttatus</name>
    <dbReference type="NCBI Taxonomy" id="175788"/>
    <lineage>
        <taxon>Eukaryota</taxon>
        <taxon>Metazoa</taxon>
        <taxon>Chordata</taxon>
        <taxon>Craniata</taxon>
        <taxon>Vertebrata</taxon>
        <taxon>Euteleostomi</taxon>
        <taxon>Actinopterygii</taxon>
        <taxon>Neopterygii</taxon>
        <taxon>Teleostei</taxon>
        <taxon>Ostariophysi</taxon>
        <taxon>Siluriformes</taxon>
        <taxon>Bagridae</taxon>
        <taxon>Hemibagrus</taxon>
    </lineage>
</organism>
<dbReference type="AlphaFoldDB" id="A0AAE0V378"/>
<dbReference type="Proteomes" id="UP001274896">
    <property type="component" value="Unassembled WGS sequence"/>
</dbReference>
<dbReference type="GO" id="GO:0004531">
    <property type="term" value="F:deoxyribonuclease II activity"/>
    <property type="evidence" value="ECO:0007669"/>
    <property type="project" value="UniProtKB-EC"/>
</dbReference>
<dbReference type="EC" id="3.1.22.1" evidence="3"/>
<protein>
    <recommendedName>
        <fullName evidence="3">deoxyribonuclease II</fullName>
        <ecNumber evidence="3">3.1.22.1</ecNumber>
    </recommendedName>
</protein>
<dbReference type="PANTHER" id="PTHR10858">
    <property type="entry name" value="DEOXYRIBONUCLEASE II"/>
    <property type="match status" value="1"/>
</dbReference>
<name>A0AAE0V378_9TELE</name>
<comment type="similarity">
    <text evidence="2">Belongs to the DNase II family.</text>
</comment>
<dbReference type="GO" id="GO:0006309">
    <property type="term" value="P:apoptotic DNA fragmentation"/>
    <property type="evidence" value="ECO:0007669"/>
    <property type="project" value="TreeGrafter"/>
</dbReference>
<evidence type="ECO:0000256" key="2">
    <source>
        <dbReference type="ARBA" id="ARBA00007527"/>
    </source>
</evidence>
<evidence type="ECO:0000313" key="5">
    <source>
        <dbReference type="EMBL" id="KAK3533840.1"/>
    </source>
</evidence>
<reference evidence="5" key="1">
    <citation type="submission" date="2023-06" db="EMBL/GenBank/DDBJ databases">
        <title>Male Hemibagrus guttatus genome.</title>
        <authorList>
            <person name="Bian C."/>
        </authorList>
    </citation>
    <scope>NUCLEOTIDE SEQUENCE</scope>
    <source>
        <strain evidence="5">Male_cb2023</strain>
        <tissue evidence="5">Muscle</tissue>
    </source>
</reference>
<keyword evidence="6" id="KW-1185">Reference proteome</keyword>
<gene>
    <name evidence="5" type="ORF">QTP70_032955</name>
</gene>
<evidence type="ECO:0000256" key="3">
    <source>
        <dbReference type="ARBA" id="ARBA00012036"/>
    </source>
</evidence>
<comment type="catalytic activity">
    <reaction evidence="1">
        <text>Endonucleolytic cleavage to nucleoside 3'-phosphates and 3'-phosphooligonucleotide end-products.</text>
        <dbReference type="EC" id="3.1.22.1"/>
    </reaction>
</comment>
<evidence type="ECO:0000256" key="1">
    <source>
        <dbReference type="ARBA" id="ARBA00000447"/>
    </source>
</evidence>
<sequence>MDKRKDLSEFDQKDQIVMARPLDQNISKSAALVGCSRSAVVFFLLGSLCESEISCLNEDGQPVDWFIIYKLPKYKQGSVGSGVDYMYLDPSLPNWHMSKYAVNTTDGALGRTLNQLYQRYESNSSVYILYNDAPPVLKYQTKYGHSKGALLVDQFQGFWLTHSIPHFPPFPEMGFGYPSTGKLYGQSVQCTTYSYKQFQKISQQLAYVNPYTYNCSIPSAYYTEMPEMAHICAGKTVTVVPRRRLEKLISVKGETFLSFAKSHHYVDDIYTGWIAQALKADFLVESWQRDTYQLPSNCSLPYHVMNIKMVCLFKLVTFKSYEDHSKWCVSWENQNQWTCLGDLNRESSQAWRGGGLICTQNSVIYKAFRSAVAWYKNCQ</sequence>
<accession>A0AAE0V378</accession>